<evidence type="ECO:0000313" key="1">
    <source>
        <dbReference type="EMBL" id="CAN68298.1"/>
    </source>
</evidence>
<protein>
    <submittedName>
        <fullName evidence="1">Uncharacterized protein</fullName>
    </submittedName>
</protein>
<accession>A5BTV7</accession>
<proteinExistence type="predicted"/>
<sequence>MTTRTESIKGANKSQKSIYKKIVVGSNSFPDEGDPLLDA</sequence>
<dbReference type="AlphaFoldDB" id="A5BTV7"/>
<name>A5BTV7_VITVI</name>
<dbReference type="EMBL" id="AM470892">
    <property type="protein sequence ID" value="CAN68298.1"/>
    <property type="molecule type" value="Genomic_DNA"/>
</dbReference>
<gene>
    <name evidence="1" type="ORF">VITISV_035509</name>
</gene>
<organism evidence="1">
    <name type="scientific">Vitis vinifera</name>
    <name type="common">Grape</name>
    <dbReference type="NCBI Taxonomy" id="29760"/>
    <lineage>
        <taxon>Eukaryota</taxon>
        <taxon>Viridiplantae</taxon>
        <taxon>Streptophyta</taxon>
        <taxon>Embryophyta</taxon>
        <taxon>Tracheophyta</taxon>
        <taxon>Spermatophyta</taxon>
        <taxon>Magnoliopsida</taxon>
        <taxon>eudicotyledons</taxon>
        <taxon>Gunneridae</taxon>
        <taxon>Pentapetalae</taxon>
        <taxon>rosids</taxon>
        <taxon>Vitales</taxon>
        <taxon>Vitaceae</taxon>
        <taxon>Viteae</taxon>
        <taxon>Vitis</taxon>
    </lineage>
</organism>
<reference evidence="1" key="1">
    <citation type="journal article" date="2007" name="PLoS ONE">
        <title>The first genome sequence of an elite grapevine cultivar (Pinot noir Vitis vinifera L.): coping with a highly heterozygous genome.</title>
        <authorList>
            <person name="Velasco R."/>
            <person name="Zharkikh A."/>
            <person name="Troggio M."/>
            <person name="Cartwright D.A."/>
            <person name="Cestaro A."/>
            <person name="Pruss D."/>
            <person name="Pindo M."/>
            <person name="FitzGerald L.M."/>
            <person name="Vezzulli S."/>
            <person name="Reid J."/>
            <person name="Malacarne G."/>
            <person name="Iliev D."/>
            <person name="Coppola G."/>
            <person name="Wardell B."/>
            <person name="Micheletti D."/>
            <person name="Macalma T."/>
            <person name="Facci M."/>
            <person name="Mitchell J.T."/>
            <person name="Perazzolli M."/>
            <person name="Eldredge G."/>
            <person name="Gatto P."/>
            <person name="Oyzerski R."/>
            <person name="Moretto M."/>
            <person name="Gutin N."/>
            <person name="Stefanini M."/>
            <person name="Chen Y."/>
            <person name="Segala C."/>
            <person name="Davenport C."/>
            <person name="Dematte L."/>
            <person name="Mraz A."/>
            <person name="Battilana J."/>
            <person name="Stormo K."/>
            <person name="Costa F."/>
            <person name="Tao Q."/>
            <person name="Si-Ammour A."/>
            <person name="Harkins T."/>
            <person name="Lackey A."/>
            <person name="Perbost C."/>
            <person name="Taillon B."/>
            <person name="Stella A."/>
            <person name="Solovyev V."/>
            <person name="Fawcett J.A."/>
            <person name="Sterck L."/>
            <person name="Vandepoele K."/>
            <person name="Grando S.M."/>
            <person name="Toppo S."/>
            <person name="Moser C."/>
            <person name="Lanchbury J."/>
            <person name="Bogden R."/>
            <person name="Skolnick M."/>
            <person name="Sgaramella V."/>
            <person name="Bhatnagar S.K."/>
            <person name="Fontana P."/>
            <person name="Gutin A."/>
            <person name="Van de Peer Y."/>
            <person name="Salamini F."/>
            <person name="Viola R."/>
        </authorList>
    </citation>
    <scope>NUCLEOTIDE SEQUENCE</scope>
</reference>